<sequence length="74" mass="8023">MIGLNTLKKGDRAIIKDILIDQVPLSLLEMGCLPGNELLILGLASKKGPIYIKVDQSHISIDIITASKVLVELK</sequence>
<dbReference type="EMBL" id="UINC01000916">
    <property type="protein sequence ID" value="SUZ63468.1"/>
    <property type="molecule type" value="Genomic_DNA"/>
</dbReference>
<reference evidence="3" key="1">
    <citation type="submission" date="2018-05" db="EMBL/GenBank/DDBJ databases">
        <authorList>
            <person name="Lanie J.A."/>
            <person name="Ng W.-L."/>
            <person name="Kazmierczak K.M."/>
            <person name="Andrzejewski T.M."/>
            <person name="Davidsen T.M."/>
            <person name="Wayne K.J."/>
            <person name="Tettelin H."/>
            <person name="Glass J.I."/>
            <person name="Rusch D."/>
            <person name="Podicherti R."/>
            <person name="Tsui H.-C.T."/>
            <person name="Winkler M.E."/>
        </authorList>
    </citation>
    <scope>NUCLEOTIDE SEQUENCE</scope>
</reference>
<dbReference type="SUPFAM" id="SSF50037">
    <property type="entry name" value="C-terminal domain of transcriptional repressors"/>
    <property type="match status" value="1"/>
</dbReference>
<dbReference type="SMART" id="SM00899">
    <property type="entry name" value="FeoA"/>
    <property type="match status" value="1"/>
</dbReference>
<feature type="domain" description="Ferrous iron transporter FeoA-like" evidence="2">
    <location>
        <begin position="2"/>
        <end position="73"/>
    </location>
</feature>
<name>A0A381PB32_9ZZZZ</name>
<dbReference type="InterPro" id="IPR007167">
    <property type="entry name" value="Fe-transptr_FeoA-like"/>
</dbReference>
<dbReference type="AlphaFoldDB" id="A0A381PB32"/>
<dbReference type="Gene3D" id="2.30.30.90">
    <property type="match status" value="1"/>
</dbReference>
<evidence type="ECO:0000259" key="2">
    <source>
        <dbReference type="SMART" id="SM00899"/>
    </source>
</evidence>
<dbReference type="InterPro" id="IPR038157">
    <property type="entry name" value="FeoA_core_dom"/>
</dbReference>
<dbReference type="InterPro" id="IPR008988">
    <property type="entry name" value="Transcriptional_repressor_C"/>
</dbReference>
<dbReference type="GO" id="GO:0046914">
    <property type="term" value="F:transition metal ion binding"/>
    <property type="evidence" value="ECO:0007669"/>
    <property type="project" value="InterPro"/>
</dbReference>
<evidence type="ECO:0000256" key="1">
    <source>
        <dbReference type="ARBA" id="ARBA00023004"/>
    </source>
</evidence>
<evidence type="ECO:0000313" key="3">
    <source>
        <dbReference type="EMBL" id="SUZ63468.1"/>
    </source>
</evidence>
<organism evidence="3">
    <name type="scientific">marine metagenome</name>
    <dbReference type="NCBI Taxonomy" id="408172"/>
    <lineage>
        <taxon>unclassified sequences</taxon>
        <taxon>metagenomes</taxon>
        <taxon>ecological metagenomes</taxon>
    </lineage>
</organism>
<keyword evidence="1" id="KW-0408">Iron</keyword>
<gene>
    <name evidence="3" type="ORF">METZ01_LOCUS16322</name>
</gene>
<dbReference type="Pfam" id="PF04023">
    <property type="entry name" value="FeoA"/>
    <property type="match status" value="1"/>
</dbReference>
<proteinExistence type="predicted"/>
<accession>A0A381PB32</accession>
<protein>
    <recommendedName>
        <fullName evidence="2">Ferrous iron transporter FeoA-like domain-containing protein</fullName>
    </recommendedName>
</protein>